<accession>A0A0J8UJL5</accession>
<dbReference type="OrthoDB" id="4426978at2"/>
<proteinExistence type="predicted"/>
<evidence type="ECO:0000313" key="3">
    <source>
        <dbReference type="Proteomes" id="UP000037594"/>
    </source>
</evidence>
<feature type="compositionally biased region" description="Low complexity" evidence="1">
    <location>
        <begin position="95"/>
        <end position="109"/>
    </location>
</feature>
<evidence type="ECO:0000313" key="2">
    <source>
        <dbReference type="EMBL" id="KMV20600.1"/>
    </source>
</evidence>
<protein>
    <submittedName>
        <fullName evidence="2">Uncharacterized protein</fullName>
    </submittedName>
</protein>
<reference evidence="2 3" key="1">
    <citation type="submission" date="2015-06" db="EMBL/GenBank/DDBJ databases">
        <title>Genome sequence of Mycobacterium conceptionense strain MLE.</title>
        <authorList>
            <person name="Greninger A.L."/>
            <person name="Cunningham G."/>
            <person name="Chiu C.Y."/>
            <person name="Miller S."/>
        </authorList>
    </citation>
    <scope>NUCLEOTIDE SEQUENCE [LARGE SCALE GENOMIC DNA]</scope>
    <source>
        <strain evidence="2 3">MLE</strain>
    </source>
</reference>
<dbReference type="RefSeq" id="WP_019343864.1">
    <property type="nucleotide sequence ID" value="NZ_AGSZ01000090.1"/>
</dbReference>
<dbReference type="EMBL" id="LFOD01000001">
    <property type="protein sequence ID" value="KMV20600.1"/>
    <property type="molecule type" value="Genomic_DNA"/>
</dbReference>
<dbReference type="AlphaFoldDB" id="A0A0J8UJL5"/>
<dbReference type="Proteomes" id="UP000037594">
    <property type="component" value="Unassembled WGS sequence"/>
</dbReference>
<evidence type="ECO:0000256" key="1">
    <source>
        <dbReference type="SAM" id="MobiDB-lite"/>
    </source>
</evidence>
<gene>
    <name evidence="2" type="ORF">ACT17_02835</name>
</gene>
<dbReference type="PATRIC" id="fig|451644.5.peg.572"/>
<comment type="caution">
    <text evidence="2">The sequence shown here is derived from an EMBL/GenBank/DDBJ whole genome shotgun (WGS) entry which is preliminary data.</text>
</comment>
<feature type="region of interest" description="Disordered" evidence="1">
    <location>
        <begin position="95"/>
        <end position="125"/>
    </location>
</feature>
<sequence>MTDRQPPDGLGDSGTALWSDVTNVLDLDEHEAIALRELCRTADTLDRLQAIVDRDGELAESSQGVRPHPALVELRQQRITFARLVSAMQLPSGLAAPQPGGAQPVQPAQRRPGVKGVYAINGGRA</sequence>
<organism evidence="2 3">
    <name type="scientific">Mycolicibacterium conceptionense</name>
    <dbReference type="NCBI Taxonomy" id="451644"/>
    <lineage>
        <taxon>Bacteria</taxon>
        <taxon>Bacillati</taxon>
        <taxon>Actinomycetota</taxon>
        <taxon>Actinomycetes</taxon>
        <taxon>Mycobacteriales</taxon>
        <taxon>Mycobacteriaceae</taxon>
        <taxon>Mycolicibacterium</taxon>
    </lineage>
</organism>
<name>A0A0J8UJL5_9MYCO</name>